<dbReference type="InterPro" id="IPR001878">
    <property type="entry name" value="Znf_CCHC"/>
</dbReference>
<feature type="compositionally biased region" description="Low complexity" evidence="2">
    <location>
        <begin position="35"/>
        <end position="57"/>
    </location>
</feature>
<feature type="compositionally biased region" description="Low complexity" evidence="2">
    <location>
        <begin position="304"/>
        <end position="318"/>
    </location>
</feature>
<dbReference type="EMBL" id="UZAU01000249">
    <property type="status" value="NOT_ANNOTATED_CDS"/>
    <property type="molecule type" value="Genomic_DNA"/>
</dbReference>
<keyword evidence="1" id="KW-0862">Zinc</keyword>
<reference evidence="4" key="1">
    <citation type="submission" date="2018-11" db="EMBL/GenBank/DDBJ databases">
        <authorList>
            <person name="Grassa J C."/>
        </authorList>
    </citation>
    <scope>NUCLEOTIDE SEQUENCE [LARGE SCALE GENOMIC DNA]</scope>
</reference>
<dbReference type="PANTHER" id="PTHR47481:SF22">
    <property type="entry name" value="RETROTRANSPOSON GAG DOMAIN-CONTAINING PROTEIN"/>
    <property type="match status" value="1"/>
</dbReference>
<evidence type="ECO:0000313" key="4">
    <source>
        <dbReference type="EnsemblPlants" id="cds.evm.model.03.232"/>
    </source>
</evidence>
<feature type="domain" description="CCHC-type" evidence="3">
    <location>
        <begin position="335"/>
        <end position="349"/>
    </location>
</feature>
<dbReference type="PROSITE" id="PS50158">
    <property type="entry name" value="ZF_CCHC"/>
    <property type="match status" value="1"/>
</dbReference>
<keyword evidence="1" id="KW-0479">Metal-binding</keyword>
<dbReference type="OMA" id="HYRDECR"/>
<dbReference type="EnsemblPlants" id="evm.model.03.232">
    <property type="protein sequence ID" value="cds.evm.model.03.232"/>
    <property type="gene ID" value="evm.TU.03.232"/>
</dbReference>
<proteinExistence type="predicted"/>
<dbReference type="Proteomes" id="UP000596661">
    <property type="component" value="Chromosome 3"/>
</dbReference>
<dbReference type="GO" id="GO:0008270">
    <property type="term" value="F:zinc ion binding"/>
    <property type="evidence" value="ECO:0007669"/>
    <property type="project" value="UniProtKB-KW"/>
</dbReference>
<dbReference type="SUPFAM" id="SSF57756">
    <property type="entry name" value="Retrovirus zinc finger-like domains"/>
    <property type="match status" value="1"/>
</dbReference>
<reference evidence="4" key="2">
    <citation type="submission" date="2021-03" db="UniProtKB">
        <authorList>
            <consortium name="EnsemblPlants"/>
        </authorList>
    </citation>
    <scope>IDENTIFICATION</scope>
</reference>
<protein>
    <recommendedName>
        <fullName evidence="3">CCHC-type domain-containing protein</fullName>
    </recommendedName>
</protein>
<accession>A0A803P843</accession>
<dbReference type="Gramene" id="evm.model.03.232">
    <property type="protein sequence ID" value="cds.evm.model.03.232"/>
    <property type="gene ID" value="evm.TU.03.232"/>
</dbReference>
<dbReference type="AlphaFoldDB" id="A0A803P843"/>
<feature type="compositionally biased region" description="Low complexity" evidence="2">
    <location>
        <begin position="11"/>
        <end position="20"/>
    </location>
</feature>
<dbReference type="InterPro" id="IPR036875">
    <property type="entry name" value="Znf_CCHC_sf"/>
</dbReference>
<keyword evidence="5" id="KW-1185">Reference proteome</keyword>
<sequence length="399" mass="44668">MHPRSQAVPVSRSGSGLRLGAGTSPNLGLGPVSLGSRPRPGRVWGWGGAATRTTATKPKTRDGNTTMDDVNPPPTTHIKMGVVGDGETSKVSNHPKKNQQYKLNGANDFRLWRIKMKAFLVHQGVYQAIDKEELKELGNDKKKIKEIETKAHSAILLSFGYEGLREVSNEEIALGLWEKLASIYLKKSLTNKLYLKKKLYTLKMEDSRELRKHLDEFNQIILDLSNIGVKIEDEDKGILLLSSLPKSYEHFVDTILYGKETLTMIEVKATLNSKEIQKKNDERSDGVVDSLFVKGRSDSKDSKGGYNKTNYKNNQNKGHNQGYKSKTKSKPEKQCYYCKKEGHYRDECRALKAKLIREKGKERGDASIAVDGYESAEALVVTSQETYVIGFLTMGVHSI</sequence>
<dbReference type="Pfam" id="PF14223">
    <property type="entry name" value="Retrotran_gag_2"/>
    <property type="match status" value="1"/>
</dbReference>
<feature type="region of interest" description="Disordered" evidence="2">
    <location>
        <begin position="295"/>
        <end position="327"/>
    </location>
</feature>
<dbReference type="SMART" id="SM00343">
    <property type="entry name" value="ZnF_C2HC"/>
    <property type="match status" value="1"/>
</dbReference>
<organism evidence="4 5">
    <name type="scientific">Cannabis sativa</name>
    <name type="common">Hemp</name>
    <name type="synonym">Marijuana</name>
    <dbReference type="NCBI Taxonomy" id="3483"/>
    <lineage>
        <taxon>Eukaryota</taxon>
        <taxon>Viridiplantae</taxon>
        <taxon>Streptophyta</taxon>
        <taxon>Embryophyta</taxon>
        <taxon>Tracheophyta</taxon>
        <taxon>Spermatophyta</taxon>
        <taxon>Magnoliopsida</taxon>
        <taxon>eudicotyledons</taxon>
        <taxon>Gunneridae</taxon>
        <taxon>Pentapetalae</taxon>
        <taxon>rosids</taxon>
        <taxon>fabids</taxon>
        <taxon>Rosales</taxon>
        <taxon>Cannabaceae</taxon>
        <taxon>Cannabis</taxon>
    </lineage>
</organism>
<feature type="region of interest" description="Disordered" evidence="2">
    <location>
        <begin position="1"/>
        <end position="100"/>
    </location>
</feature>
<dbReference type="GO" id="GO:0003676">
    <property type="term" value="F:nucleic acid binding"/>
    <property type="evidence" value="ECO:0007669"/>
    <property type="project" value="InterPro"/>
</dbReference>
<evidence type="ECO:0000259" key="3">
    <source>
        <dbReference type="PROSITE" id="PS50158"/>
    </source>
</evidence>
<keyword evidence="1" id="KW-0863">Zinc-finger</keyword>
<evidence type="ECO:0000256" key="1">
    <source>
        <dbReference type="PROSITE-ProRule" id="PRU00047"/>
    </source>
</evidence>
<evidence type="ECO:0000256" key="2">
    <source>
        <dbReference type="SAM" id="MobiDB-lite"/>
    </source>
</evidence>
<name>A0A803P843_CANSA</name>
<evidence type="ECO:0000313" key="5">
    <source>
        <dbReference type="Proteomes" id="UP000596661"/>
    </source>
</evidence>
<dbReference type="PANTHER" id="PTHR47481">
    <property type="match status" value="1"/>
</dbReference>